<accession>A0ACC1HCU1</accession>
<evidence type="ECO:0000313" key="1">
    <source>
        <dbReference type="EMBL" id="KAJ1674368.1"/>
    </source>
</evidence>
<gene>
    <name evidence="1" type="ORF">EV182_003423</name>
</gene>
<proteinExistence type="predicted"/>
<dbReference type="Proteomes" id="UP001145114">
    <property type="component" value="Unassembled WGS sequence"/>
</dbReference>
<sequence>MLLHALSIQCLQAPHRQIVAIMLVLPLLSTLFGLSSVLYFLLIWFPGAIKRPITASASDKDEVNVLLVIAHPDDECMFFSPTLYAFRKQPNVNVTILCLTTGNHDDQGEIRTKELVEAAAEFGVYPNQVIIVNSQDLPDDPKKIWNPALVAKTVKPIIVGGKIDAVFTFDSRGVSGHENHIAAYIGTKHLLMTDQQFKLNPVHLYSLNSISLVRKYSGIADTIFAVGQALASKNDIVFISGLEGYQVGRQAMARHQSQLVWFRKLYLIFSRYMFINTFSKQAVRVSARNLSTTTARKDLLKDLYLKEIRNYKPEPIAKSEVSTKTFAVPKTPEAPKLDVDLAKDLEAYEKGQLLSN</sequence>
<organism evidence="1 2">
    <name type="scientific">Spiromyces aspiralis</name>
    <dbReference type="NCBI Taxonomy" id="68401"/>
    <lineage>
        <taxon>Eukaryota</taxon>
        <taxon>Fungi</taxon>
        <taxon>Fungi incertae sedis</taxon>
        <taxon>Zoopagomycota</taxon>
        <taxon>Kickxellomycotina</taxon>
        <taxon>Kickxellomycetes</taxon>
        <taxon>Kickxellales</taxon>
        <taxon>Kickxellaceae</taxon>
        <taxon>Spiromyces</taxon>
    </lineage>
</organism>
<name>A0ACC1HCU1_9FUNG</name>
<keyword evidence="2" id="KW-1185">Reference proteome</keyword>
<comment type="caution">
    <text evidence="1">The sequence shown here is derived from an EMBL/GenBank/DDBJ whole genome shotgun (WGS) entry which is preliminary data.</text>
</comment>
<protein>
    <submittedName>
        <fullName evidence="1">Uncharacterized protein</fullName>
    </submittedName>
</protein>
<dbReference type="EMBL" id="JAMZIH010006027">
    <property type="protein sequence ID" value="KAJ1674368.1"/>
    <property type="molecule type" value="Genomic_DNA"/>
</dbReference>
<reference evidence="1" key="1">
    <citation type="submission" date="2022-06" db="EMBL/GenBank/DDBJ databases">
        <title>Phylogenomic reconstructions and comparative analyses of Kickxellomycotina fungi.</title>
        <authorList>
            <person name="Reynolds N.K."/>
            <person name="Stajich J.E."/>
            <person name="Barry K."/>
            <person name="Grigoriev I.V."/>
            <person name="Crous P."/>
            <person name="Smith M.E."/>
        </authorList>
    </citation>
    <scope>NUCLEOTIDE SEQUENCE</scope>
    <source>
        <strain evidence="1">RSA 2271</strain>
    </source>
</reference>
<evidence type="ECO:0000313" key="2">
    <source>
        <dbReference type="Proteomes" id="UP001145114"/>
    </source>
</evidence>